<evidence type="ECO:0000313" key="1">
    <source>
        <dbReference type="EMBL" id="CAD8051904.1"/>
    </source>
</evidence>
<accession>A0A8S1KLS3</accession>
<protein>
    <submittedName>
        <fullName evidence="1">Uncharacterized protein</fullName>
    </submittedName>
</protein>
<dbReference type="OrthoDB" id="300452at2759"/>
<dbReference type="Proteomes" id="UP000692954">
    <property type="component" value="Unassembled WGS sequence"/>
</dbReference>
<reference evidence="1" key="1">
    <citation type="submission" date="2021-01" db="EMBL/GenBank/DDBJ databases">
        <authorList>
            <consortium name="Genoscope - CEA"/>
            <person name="William W."/>
        </authorList>
    </citation>
    <scope>NUCLEOTIDE SEQUENCE</scope>
</reference>
<evidence type="ECO:0000313" key="2">
    <source>
        <dbReference type="Proteomes" id="UP000692954"/>
    </source>
</evidence>
<organism evidence="1 2">
    <name type="scientific">Paramecium sonneborni</name>
    <dbReference type="NCBI Taxonomy" id="65129"/>
    <lineage>
        <taxon>Eukaryota</taxon>
        <taxon>Sar</taxon>
        <taxon>Alveolata</taxon>
        <taxon>Ciliophora</taxon>
        <taxon>Intramacronucleata</taxon>
        <taxon>Oligohymenophorea</taxon>
        <taxon>Peniculida</taxon>
        <taxon>Parameciidae</taxon>
        <taxon>Paramecium</taxon>
    </lineage>
</organism>
<proteinExistence type="predicted"/>
<name>A0A8S1KLS3_9CILI</name>
<dbReference type="EMBL" id="CAJJDN010000006">
    <property type="protein sequence ID" value="CAD8051904.1"/>
    <property type="molecule type" value="Genomic_DNA"/>
</dbReference>
<gene>
    <name evidence="1" type="ORF">PSON_ATCC_30995.1.T0060133</name>
</gene>
<keyword evidence="2" id="KW-1185">Reference proteome</keyword>
<dbReference type="AlphaFoldDB" id="A0A8S1KLS3"/>
<comment type="caution">
    <text evidence="1">The sequence shown here is derived from an EMBL/GenBank/DDBJ whole genome shotgun (WGS) entry which is preliminary data.</text>
</comment>
<sequence length="192" mass="22462">MLHLPMIDLNQIPKLKDNDKNEATFDFRKFKVNKITNMSRSLQIKLNVVNKDSNTKNQVAFGSSQERSKASGKIFPPLQYDLNFKSVDRHQASPKLRTIRSTRIKSEISQQYCERFPYPYPCTKTETIEQKNQPSKINCLQKLMKKVKTPKIEIQLNSMKQEEFMPMSSKELKESLILLMNKYGIRQTEISK</sequence>